<dbReference type="Proteomes" id="UP001596353">
    <property type="component" value="Unassembled WGS sequence"/>
</dbReference>
<dbReference type="InterPro" id="IPR036429">
    <property type="entry name" value="SpoA-like_sf"/>
</dbReference>
<keyword evidence="3" id="KW-0969">Cilium</keyword>
<evidence type="ECO:0000256" key="1">
    <source>
        <dbReference type="SAM" id="MobiDB-lite"/>
    </source>
</evidence>
<feature type="region of interest" description="Disordered" evidence="1">
    <location>
        <begin position="1"/>
        <end position="28"/>
    </location>
</feature>
<accession>A0ABW2B378</accession>
<dbReference type="InterPro" id="IPR001543">
    <property type="entry name" value="FliN-like_C"/>
</dbReference>
<feature type="domain" description="Flagellar motor switch protein FliN-like C-terminal" evidence="2">
    <location>
        <begin position="234"/>
        <end position="301"/>
    </location>
</feature>
<dbReference type="Gene3D" id="2.30.330.10">
    <property type="entry name" value="SpoA-like"/>
    <property type="match status" value="1"/>
</dbReference>
<feature type="region of interest" description="Disordered" evidence="1">
    <location>
        <begin position="302"/>
        <end position="324"/>
    </location>
</feature>
<feature type="compositionally biased region" description="Basic residues" evidence="1">
    <location>
        <begin position="16"/>
        <end position="27"/>
    </location>
</feature>
<dbReference type="Pfam" id="PF01052">
    <property type="entry name" value="FliMN_C"/>
    <property type="match status" value="1"/>
</dbReference>
<gene>
    <name evidence="3" type="ORF">ACFQFQ_12615</name>
</gene>
<protein>
    <submittedName>
        <fullName evidence="3">FliM/FliN family flagellar motor switch protein</fullName>
    </submittedName>
</protein>
<comment type="caution">
    <text evidence="3">The sequence shown here is derived from an EMBL/GenBank/DDBJ whole genome shotgun (WGS) entry which is preliminary data.</text>
</comment>
<reference evidence="4" key="1">
    <citation type="journal article" date="2019" name="Int. J. Syst. Evol. Microbiol.">
        <title>The Global Catalogue of Microorganisms (GCM) 10K type strain sequencing project: providing services to taxonomists for standard genome sequencing and annotation.</title>
        <authorList>
            <consortium name="The Broad Institute Genomics Platform"/>
            <consortium name="The Broad Institute Genome Sequencing Center for Infectious Disease"/>
            <person name="Wu L."/>
            <person name="Ma J."/>
        </authorList>
    </citation>
    <scope>NUCLEOTIDE SEQUENCE [LARGE SCALE GENOMIC DNA]</scope>
    <source>
        <strain evidence="4">CCUG 66188</strain>
    </source>
</reference>
<organism evidence="3 4">
    <name type="scientific">Sulfitobacter porphyrae</name>
    <dbReference type="NCBI Taxonomy" id="1246864"/>
    <lineage>
        <taxon>Bacteria</taxon>
        <taxon>Pseudomonadati</taxon>
        <taxon>Pseudomonadota</taxon>
        <taxon>Alphaproteobacteria</taxon>
        <taxon>Rhodobacterales</taxon>
        <taxon>Roseobacteraceae</taxon>
        <taxon>Sulfitobacter</taxon>
    </lineage>
</organism>
<feature type="region of interest" description="Disordered" evidence="1">
    <location>
        <begin position="202"/>
        <end position="227"/>
    </location>
</feature>
<sequence>MGQARQNSDPGEGSVLRRKTDRGRASHQARAMTLAKSLRLGLAKVADELFDLALAALAIRVAEVAGDEVQDHFDAQHLLILLDGPDGRPAAAALDPLLVGALIQQQTMAQVLPDAGGDPRPMTDTDAAITAPFVNALISRAAALPDAPTDKRLLAGYAFGSRVDTPRLLSLALEAQAYRLITLTVDIAGGLRQGQILFCMPEPDDATAQHPTAQEGQEAASRAEQRPATLSESVLALDVALDIALARLRMPLAKLGRLQVGDLLDLNGARFDRAEVLRPGGGTLARGMLGQLDGCRALRIVPPNRRRRPPPPRQRPGGAGSARA</sequence>
<name>A0ABW2B378_9RHOB</name>
<evidence type="ECO:0000259" key="2">
    <source>
        <dbReference type="Pfam" id="PF01052"/>
    </source>
</evidence>
<keyword evidence="3" id="KW-0966">Cell projection</keyword>
<evidence type="ECO:0000313" key="4">
    <source>
        <dbReference type="Proteomes" id="UP001596353"/>
    </source>
</evidence>
<evidence type="ECO:0000313" key="3">
    <source>
        <dbReference type="EMBL" id="MFC6760144.1"/>
    </source>
</evidence>
<keyword evidence="4" id="KW-1185">Reference proteome</keyword>
<dbReference type="EMBL" id="JBHSWG010000001">
    <property type="protein sequence ID" value="MFC6760144.1"/>
    <property type="molecule type" value="Genomic_DNA"/>
</dbReference>
<dbReference type="SUPFAM" id="SSF101801">
    <property type="entry name" value="Surface presentation of antigens (SPOA)"/>
    <property type="match status" value="1"/>
</dbReference>
<proteinExistence type="predicted"/>
<keyword evidence="3" id="KW-0282">Flagellum</keyword>